<comment type="caution">
    <text evidence="2">The sequence shown here is derived from an EMBL/GenBank/DDBJ whole genome shotgun (WGS) entry which is preliminary data.</text>
</comment>
<name>A0ABQ6LLK6_9RHOB</name>
<feature type="domain" description="YbaK/aminoacyl-tRNA synthetase-associated" evidence="1">
    <location>
        <begin position="28"/>
        <end position="164"/>
    </location>
</feature>
<evidence type="ECO:0000259" key="1">
    <source>
        <dbReference type="Pfam" id="PF04073"/>
    </source>
</evidence>
<keyword evidence="3" id="KW-1185">Reference proteome</keyword>
<dbReference type="InterPro" id="IPR007214">
    <property type="entry name" value="YbaK/aa-tRNA-synth-assoc-dom"/>
</dbReference>
<gene>
    <name evidence="2" type="ORF">LNKW23_03870</name>
</gene>
<dbReference type="EMBL" id="BSYI01000002">
    <property type="protein sequence ID" value="GMG81175.1"/>
    <property type="molecule type" value="Genomic_DNA"/>
</dbReference>
<proteinExistence type="predicted"/>
<dbReference type="Gene3D" id="3.90.960.10">
    <property type="entry name" value="YbaK/aminoacyl-tRNA synthetase-associated domain"/>
    <property type="match status" value="1"/>
</dbReference>
<dbReference type="CDD" id="cd04333">
    <property type="entry name" value="ProX_deacylase"/>
    <property type="match status" value="1"/>
</dbReference>
<dbReference type="PANTHER" id="PTHR30411:SF1">
    <property type="entry name" value="CYTOPLASMIC PROTEIN"/>
    <property type="match status" value="1"/>
</dbReference>
<organism evidence="2 3">
    <name type="scientific">Paralimibaculum aggregatum</name>
    <dbReference type="NCBI Taxonomy" id="3036245"/>
    <lineage>
        <taxon>Bacteria</taxon>
        <taxon>Pseudomonadati</taxon>
        <taxon>Pseudomonadota</taxon>
        <taxon>Alphaproteobacteria</taxon>
        <taxon>Rhodobacterales</taxon>
        <taxon>Paracoccaceae</taxon>
        <taxon>Paralimibaculum</taxon>
    </lineage>
</organism>
<accession>A0ABQ6LLK6</accession>
<dbReference type="Proteomes" id="UP001239909">
    <property type="component" value="Unassembled WGS sequence"/>
</dbReference>
<reference evidence="2 3" key="1">
    <citation type="submission" date="2023-04" db="EMBL/GenBank/DDBJ databases">
        <title>Marinoamorphus aggregata gen. nov., sp. Nov., isolate from tissue of brittle star Ophioplocus japonicus.</title>
        <authorList>
            <person name="Kawano K."/>
            <person name="Sawayama S."/>
            <person name="Nakagawa S."/>
        </authorList>
    </citation>
    <scope>NUCLEOTIDE SEQUENCE [LARGE SCALE GENOMIC DNA]</scope>
    <source>
        <strain evidence="2 3">NKW23</strain>
    </source>
</reference>
<evidence type="ECO:0000313" key="2">
    <source>
        <dbReference type="EMBL" id="GMG81175.1"/>
    </source>
</evidence>
<dbReference type="RefSeq" id="WP_285669809.1">
    <property type="nucleotide sequence ID" value="NZ_BSYI01000002.1"/>
</dbReference>
<dbReference type="Pfam" id="PF04073">
    <property type="entry name" value="tRNA_edit"/>
    <property type="match status" value="1"/>
</dbReference>
<dbReference type="InterPro" id="IPR036754">
    <property type="entry name" value="YbaK/aa-tRNA-synt-asso_dom_sf"/>
</dbReference>
<dbReference type="PANTHER" id="PTHR30411">
    <property type="entry name" value="CYTOPLASMIC PROTEIN"/>
    <property type="match status" value="1"/>
</dbReference>
<sequence length="174" mass="17254">MAPSGPERVAAAAAALGLAVAVRRMPASTRTAEDAAAACGCDVAQIVKSLVFAVEGAAGDAPEGAGSPENAENTGGALRLLLVSGANRVDPGAVAARTGERLGRADAKRVRAATGFAIGGIPPFGHAAPVPVLMDRDLLAHGTVWAAAGAPDAVFEIAPERLREATGARVIAMS</sequence>
<dbReference type="SUPFAM" id="SSF55826">
    <property type="entry name" value="YbaK/ProRS associated domain"/>
    <property type="match status" value="1"/>
</dbReference>
<protein>
    <submittedName>
        <fullName evidence="2">YbaK/EbsC family protein</fullName>
    </submittedName>
</protein>
<evidence type="ECO:0000313" key="3">
    <source>
        <dbReference type="Proteomes" id="UP001239909"/>
    </source>
</evidence>